<evidence type="ECO:0000256" key="4">
    <source>
        <dbReference type="ARBA" id="ARBA00022917"/>
    </source>
</evidence>
<dbReference type="InterPro" id="IPR011034">
    <property type="entry name" value="Formyl_transferase-like_C_sf"/>
</dbReference>
<evidence type="ECO:0000259" key="6">
    <source>
        <dbReference type="Pfam" id="PF00551"/>
    </source>
</evidence>
<dbReference type="Proteomes" id="UP000823896">
    <property type="component" value="Unassembled WGS sequence"/>
</dbReference>
<dbReference type="EC" id="2.1.2.9" evidence="2 5"/>
<dbReference type="GO" id="GO:0004479">
    <property type="term" value="F:methionyl-tRNA formyltransferase activity"/>
    <property type="evidence" value="ECO:0007669"/>
    <property type="project" value="UniProtKB-UniRule"/>
</dbReference>
<comment type="function">
    <text evidence="5">Attaches a formyl group to the free amino group of methionyl-tRNA(fMet). The formyl group appears to play a dual role in the initiator identity of N-formylmethionyl-tRNA by promoting its recognition by IF2 and preventing the misappropriation of this tRNA by the elongation apparatus.</text>
</comment>
<evidence type="ECO:0000313" key="9">
    <source>
        <dbReference type="Proteomes" id="UP000823896"/>
    </source>
</evidence>
<reference evidence="8" key="1">
    <citation type="journal article" date="2021" name="PeerJ">
        <title>Extensive microbial diversity within the chicken gut microbiome revealed by metagenomics and culture.</title>
        <authorList>
            <person name="Gilroy R."/>
            <person name="Ravi A."/>
            <person name="Getino M."/>
            <person name="Pursley I."/>
            <person name="Horton D.L."/>
            <person name="Alikhan N.F."/>
            <person name="Baker D."/>
            <person name="Gharbi K."/>
            <person name="Hall N."/>
            <person name="Watson M."/>
            <person name="Adriaenssens E.M."/>
            <person name="Foster-Nyarko E."/>
            <person name="Jarju S."/>
            <person name="Secka A."/>
            <person name="Antonio M."/>
            <person name="Oren A."/>
            <person name="Chaudhuri R.R."/>
            <person name="La Ragione R."/>
            <person name="Hildebrand F."/>
            <person name="Pallen M.J."/>
        </authorList>
    </citation>
    <scope>NUCLEOTIDE SEQUENCE</scope>
    <source>
        <strain evidence="8">CHK187-11901</strain>
    </source>
</reference>
<evidence type="ECO:0000256" key="2">
    <source>
        <dbReference type="ARBA" id="ARBA00012261"/>
    </source>
</evidence>
<gene>
    <name evidence="5 8" type="primary">fmt</name>
    <name evidence="8" type="ORF">H9702_05355</name>
</gene>
<comment type="caution">
    <text evidence="8">The sequence shown here is derived from an EMBL/GenBank/DDBJ whole genome shotgun (WGS) entry which is preliminary data.</text>
</comment>
<reference evidence="8" key="2">
    <citation type="submission" date="2021-04" db="EMBL/GenBank/DDBJ databases">
        <authorList>
            <person name="Gilroy R."/>
        </authorList>
    </citation>
    <scope>NUCLEOTIDE SEQUENCE</scope>
    <source>
        <strain evidence="8">CHK187-11901</strain>
    </source>
</reference>
<dbReference type="CDD" id="cd08646">
    <property type="entry name" value="FMT_core_Met-tRNA-FMT_N"/>
    <property type="match status" value="1"/>
</dbReference>
<name>A0A9D2SW30_9FIRM</name>
<comment type="catalytic activity">
    <reaction evidence="5">
        <text>L-methionyl-tRNA(fMet) + (6R)-10-formyltetrahydrofolate = N-formyl-L-methionyl-tRNA(fMet) + (6S)-5,6,7,8-tetrahydrofolate + H(+)</text>
        <dbReference type="Rhea" id="RHEA:24380"/>
        <dbReference type="Rhea" id="RHEA-COMP:9952"/>
        <dbReference type="Rhea" id="RHEA-COMP:9953"/>
        <dbReference type="ChEBI" id="CHEBI:15378"/>
        <dbReference type="ChEBI" id="CHEBI:57453"/>
        <dbReference type="ChEBI" id="CHEBI:78530"/>
        <dbReference type="ChEBI" id="CHEBI:78844"/>
        <dbReference type="ChEBI" id="CHEBI:195366"/>
        <dbReference type="EC" id="2.1.2.9"/>
    </reaction>
</comment>
<protein>
    <recommendedName>
        <fullName evidence="2 5">Methionyl-tRNA formyltransferase</fullName>
        <ecNumber evidence="2 5">2.1.2.9</ecNumber>
    </recommendedName>
</protein>
<feature type="binding site" evidence="5">
    <location>
        <begin position="111"/>
        <end position="114"/>
    </location>
    <ligand>
        <name>(6S)-5,6,7,8-tetrahydrofolate</name>
        <dbReference type="ChEBI" id="CHEBI:57453"/>
    </ligand>
</feature>
<dbReference type="CDD" id="cd08704">
    <property type="entry name" value="Met_tRNA_FMT_C"/>
    <property type="match status" value="1"/>
</dbReference>
<keyword evidence="4 5" id="KW-0648">Protein biosynthesis</keyword>
<proteinExistence type="inferred from homology"/>
<dbReference type="HAMAP" id="MF_00182">
    <property type="entry name" value="Formyl_trans"/>
    <property type="match status" value="1"/>
</dbReference>
<dbReference type="InterPro" id="IPR044135">
    <property type="entry name" value="Met-tRNA-FMT_C"/>
</dbReference>
<dbReference type="InterPro" id="IPR002376">
    <property type="entry name" value="Formyl_transf_N"/>
</dbReference>
<dbReference type="InterPro" id="IPR005794">
    <property type="entry name" value="Fmt"/>
</dbReference>
<dbReference type="InterPro" id="IPR005793">
    <property type="entry name" value="Formyl_trans_C"/>
</dbReference>
<dbReference type="Pfam" id="PF02911">
    <property type="entry name" value="Formyl_trans_C"/>
    <property type="match status" value="1"/>
</dbReference>
<dbReference type="SUPFAM" id="SSF53328">
    <property type="entry name" value="Formyltransferase"/>
    <property type="match status" value="1"/>
</dbReference>
<dbReference type="GO" id="GO:0005829">
    <property type="term" value="C:cytosol"/>
    <property type="evidence" value="ECO:0007669"/>
    <property type="project" value="TreeGrafter"/>
</dbReference>
<dbReference type="InterPro" id="IPR041711">
    <property type="entry name" value="Met-tRNA-FMT_N"/>
</dbReference>
<sequence>MMMKEKILFMGTPPIARTMLERLLREGYEIVGVVTQPDRRAGRKKQLQHSAVKEYALQQGLRIWQPQRIREDHDELMQIDMDLIVTCAYGQFVPQPLLDHPRCGAVNLHASLLPRLRGAAPIQRAIMQGDKTCGMSVMRMVKKMDAGAVMAQRGIPIEEDDTSGTMFAKLGELGADLMAEALPAIFAGTACFKAQDEAQVTFAPAIAPQEEHLDLSKGLNSAYDQARALIPQPCGYLLHEGKKIKLHAVRRLPAHHELPQGTCAGLIEKGYAIALQGGYLLADVLQPEGKKPMDAASFFNGSGKQWVGSQLS</sequence>
<dbReference type="Gene3D" id="3.40.50.12230">
    <property type="match status" value="1"/>
</dbReference>
<dbReference type="PANTHER" id="PTHR11138:SF5">
    <property type="entry name" value="METHIONYL-TRNA FORMYLTRANSFERASE, MITOCHONDRIAL"/>
    <property type="match status" value="1"/>
</dbReference>
<keyword evidence="3 5" id="KW-0808">Transferase</keyword>
<dbReference type="PANTHER" id="PTHR11138">
    <property type="entry name" value="METHIONYL-TRNA FORMYLTRANSFERASE"/>
    <property type="match status" value="1"/>
</dbReference>
<dbReference type="Pfam" id="PF00551">
    <property type="entry name" value="Formyl_trans_N"/>
    <property type="match status" value="1"/>
</dbReference>
<feature type="domain" description="Formyl transferase C-terminal" evidence="7">
    <location>
        <begin position="206"/>
        <end position="302"/>
    </location>
</feature>
<accession>A0A9D2SW30</accession>
<dbReference type="SUPFAM" id="SSF50486">
    <property type="entry name" value="FMT C-terminal domain-like"/>
    <property type="match status" value="1"/>
</dbReference>
<dbReference type="EMBL" id="DWWM01000032">
    <property type="protein sequence ID" value="HJC36539.1"/>
    <property type="molecule type" value="Genomic_DNA"/>
</dbReference>
<comment type="similarity">
    <text evidence="1 5">Belongs to the Fmt family.</text>
</comment>
<evidence type="ECO:0000256" key="3">
    <source>
        <dbReference type="ARBA" id="ARBA00022679"/>
    </source>
</evidence>
<dbReference type="InterPro" id="IPR036477">
    <property type="entry name" value="Formyl_transf_N_sf"/>
</dbReference>
<evidence type="ECO:0000313" key="8">
    <source>
        <dbReference type="EMBL" id="HJC36539.1"/>
    </source>
</evidence>
<evidence type="ECO:0000259" key="7">
    <source>
        <dbReference type="Pfam" id="PF02911"/>
    </source>
</evidence>
<evidence type="ECO:0000256" key="1">
    <source>
        <dbReference type="ARBA" id="ARBA00010699"/>
    </source>
</evidence>
<dbReference type="NCBIfam" id="TIGR00460">
    <property type="entry name" value="fmt"/>
    <property type="match status" value="1"/>
</dbReference>
<organism evidence="8 9">
    <name type="scientific">Candidatus Merdibacter merdavium</name>
    <dbReference type="NCBI Taxonomy" id="2838692"/>
    <lineage>
        <taxon>Bacteria</taxon>
        <taxon>Bacillati</taxon>
        <taxon>Bacillota</taxon>
        <taxon>Erysipelotrichia</taxon>
        <taxon>Erysipelotrichales</taxon>
        <taxon>Erysipelotrichaceae</taxon>
        <taxon>Merdibacter</taxon>
    </lineage>
</organism>
<evidence type="ECO:0000256" key="5">
    <source>
        <dbReference type="HAMAP-Rule" id="MF_00182"/>
    </source>
</evidence>
<dbReference type="AlphaFoldDB" id="A0A9D2SW30"/>
<feature type="domain" description="Formyl transferase N-terminal" evidence="6">
    <location>
        <begin position="6"/>
        <end position="182"/>
    </location>
</feature>